<feature type="compositionally biased region" description="Pro residues" evidence="1">
    <location>
        <begin position="38"/>
        <end position="54"/>
    </location>
</feature>
<keyword evidence="4" id="KW-1185">Reference proteome</keyword>
<sequence length="72" mass="7885">MFERLLVSAAVMASVLAGSGLGVAHAARTTTTFAADPIPVPPVPDAPDDPYPIPPEDRERDDDERRDDYRHR</sequence>
<reference evidence="3 4" key="1">
    <citation type="journal article" date="2019" name="Int. J. Syst. Evol. Microbiol.">
        <title>The Global Catalogue of Microorganisms (GCM) 10K type strain sequencing project: providing services to taxonomists for standard genome sequencing and annotation.</title>
        <authorList>
            <consortium name="The Broad Institute Genomics Platform"/>
            <consortium name="The Broad Institute Genome Sequencing Center for Infectious Disease"/>
            <person name="Wu L."/>
            <person name="Ma J."/>
        </authorList>
    </citation>
    <scope>NUCLEOTIDE SEQUENCE [LARGE SCALE GENOMIC DNA]</scope>
    <source>
        <strain evidence="3 4">JCM 13929</strain>
    </source>
</reference>
<dbReference type="EMBL" id="BAAAMU010000026">
    <property type="protein sequence ID" value="GAA1639103.1"/>
    <property type="molecule type" value="Genomic_DNA"/>
</dbReference>
<feature type="signal peptide" evidence="2">
    <location>
        <begin position="1"/>
        <end position="26"/>
    </location>
</feature>
<evidence type="ECO:0000313" key="3">
    <source>
        <dbReference type="EMBL" id="GAA1639103.1"/>
    </source>
</evidence>
<proteinExistence type="predicted"/>
<feature type="region of interest" description="Disordered" evidence="1">
    <location>
        <begin position="34"/>
        <end position="72"/>
    </location>
</feature>
<evidence type="ECO:0000256" key="1">
    <source>
        <dbReference type="SAM" id="MobiDB-lite"/>
    </source>
</evidence>
<accession>A0ABN2FBB8</accession>
<dbReference type="Proteomes" id="UP001500064">
    <property type="component" value="Unassembled WGS sequence"/>
</dbReference>
<dbReference type="RefSeq" id="WP_346106818.1">
    <property type="nucleotide sequence ID" value="NZ_BAAAMU010000026.1"/>
</dbReference>
<feature type="chain" id="PRO_5047277847" description="Small hydrophilic protein" evidence="2">
    <location>
        <begin position="27"/>
        <end position="72"/>
    </location>
</feature>
<comment type="caution">
    <text evidence="3">The sequence shown here is derived from an EMBL/GenBank/DDBJ whole genome shotgun (WGS) entry which is preliminary data.</text>
</comment>
<evidence type="ECO:0008006" key="5">
    <source>
        <dbReference type="Google" id="ProtNLM"/>
    </source>
</evidence>
<keyword evidence="2" id="KW-0732">Signal</keyword>
<gene>
    <name evidence="3" type="ORF">GCM10009733_040370</name>
</gene>
<evidence type="ECO:0000313" key="4">
    <source>
        <dbReference type="Proteomes" id="UP001500064"/>
    </source>
</evidence>
<organism evidence="3 4">
    <name type="scientific">Nonomuraea maheshkhaliensis</name>
    <dbReference type="NCBI Taxonomy" id="419590"/>
    <lineage>
        <taxon>Bacteria</taxon>
        <taxon>Bacillati</taxon>
        <taxon>Actinomycetota</taxon>
        <taxon>Actinomycetes</taxon>
        <taxon>Streptosporangiales</taxon>
        <taxon>Streptosporangiaceae</taxon>
        <taxon>Nonomuraea</taxon>
    </lineage>
</organism>
<protein>
    <recommendedName>
        <fullName evidence="5">Small hydrophilic protein</fullName>
    </recommendedName>
</protein>
<evidence type="ECO:0000256" key="2">
    <source>
        <dbReference type="SAM" id="SignalP"/>
    </source>
</evidence>
<name>A0ABN2FBB8_9ACTN</name>